<protein>
    <submittedName>
        <fullName evidence="1">Uncharacterized protein</fullName>
    </submittedName>
</protein>
<name>A0A2N1IVW5_9PSED</name>
<organism evidence="1 2">
    <name type="scientific">Pseudomonas monteilii</name>
    <dbReference type="NCBI Taxonomy" id="76759"/>
    <lineage>
        <taxon>Bacteria</taxon>
        <taxon>Pseudomonadati</taxon>
        <taxon>Pseudomonadota</taxon>
        <taxon>Gammaproteobacteria</taxon>
        <taxon>Pseudomonadales</taxon>
        <taxon>Pseudomonadaceae</taxon>
        <taxon>Pseudomonas</taxon>
    </lineage>
</organism>
<evidence type="ECO:0000313" key="1">
    <source>
        <dbReference type="EMBL" id="PKI24875.1"/>
    </source>
</evidence>
<dbReference type="RefSeq" id="WP_101196109.1">
    <property type="nucleotide sequence ID" value="NZ_PJCG01000008.1"/>
</dbReference>
<gene>
    <name evidence="1" type="ORF">CXB65_06230</name>
</gene>
<comment type="caution">
    <text evidence="1">The sequence shown here is derived from an EMBL/GenBank/DDBJ whole genome shotgun (WGS) entry which is preliminary data.</text>
</comment>
<sequence length="76" mass="8723">MTPISKPAQVHQQRSGASIITGPWPTYSQFKGFPERERWALYELAKAGRQAMEDNGFEMAESYDAFVRRVTEELDL</sequence>
<dbReference type="AlphaFoldDB" id="A0A2N1IVW5"/>
<accession>A0A2N1IVW5</accession>
<dbReference type="Proteomes" id="UP000233399">
    <property type="component" value="Unassembled WGS sequence"/>
</dbReference>
<dbReference type="EMBL" id="PJCG01000008">
    <property type="protein sequence ID" value="PKI24875.1"/>
    <property type="molecule type" value="Genomic_DNA"/>
</dbReference>
<reference evidence="1 2" key="1">
    <citation type="submission" date="2017-12" db="EMBL/GenBank/DDBJ databases">
        <title>Isolation and characterization of an aerobic denitrifying Pseudomonas monteilii CY06 from aquaculture ponds.</title>
        <authorList>
            <person name="Ma Q."/>
            <person name="Cai Y."/>
            <person name="He Z."/>
        </authorList>
    </citation>
    <scope>NUCLEOTIDE SEQUENCE [LARGE SCALE GENOMIC DNA]</scope>
    <source>
        <strain evidence="1 2">CY06</strain>
    </source>
</reference>
<proteinExistence type="predicted"/>
<evidence type="ECO:0000313" key="2">
    <source>
        <dbReference type="Proteomes" id="UP000233399"/>
    </source>
</evidence>